<keyword evidence="3" id="KW-1185">Reference proteome</keyword>
<gene>
    <name evidence="2" type="ORF">LRS13_16340</name>
</gene>
<proteinExistence type="predicted"/>
<accession>A0ABY5PCD4</accession>
<feature type="transmembrane region" description="Helical" evidence="1">
    <location>
        <begin position="29"/>
        <end position="50"/>
    </location>
</feature>
<reference evidence="3" key="1">
    <citation type="submission" date="2021-11" db="EMBL/GenBank/DDBJ databases">
        <title>Cultivation dependent microbiological survey of springs from the worlds oldest radium mine currently devoted to the extraction of radon-saturated water.</title>
        <authorList>
            <person name="Kapinusova G."/>
            <person name="Smrhova T."/>
            <person name="Strejcek M."/>
            <person name="Suman J."/>
            <person name="Jani K."/>
            <person name="Pajer P."/>
            <person name="Uhlik O."/>
        </authorList>
    </citation>
    <scope>NUCLEOTIDE SEQUENCE [LARGE SCALE GENOMIC DNA]</scope>
    <source>
        <strain evidence="3">J379</strain>
    </source>
</reference>
<dbReference type="Proteomes" id="UP001058860">
    <property type="component" value="Chromosome"/>
</dbReference>
<keyword evidence="1" id="KW-0812">Transmembrane</keyword>
<keyword evidence="1" id="KW-1133">Transmembrane helix</keyword>
<sequence>MLAGGAYIFIALCFGLAGGLIGRMKGSSFFMWFLVSAAIPFIGLLCAVLYRNERDEPIRLCPQCGKDCKVYEAKCLRCGYELAYPEPDEIFAPESVSHA</sequence>
<evidence type="ECO:0000256" key="1">
    <source>
        <dbReference type="SAM" id="Phobius"/>
    </source>
</evidence>
<evidence type="ECO:0008006" key="4">
    <source>
        <dbReference type="Google" id="ProtNLM"/>
    </source>
</evidence>
<evidence type="ECO:0000313" key="3">
    <source>
        <dbReference type="Proteomes" id="UP001058860"/>
    </source>
</evidence>
<protein>
    <recommendedName>
        <fullName evidence="4">Zinc ribbon domain-containing protein</fullName>
    </recommendedName>
</protein>
<name>A0ABY5PCD4_9ACTN</name>
<keyword evidence="1" id="KW-0472">Membrane</keyword>
<dbReference type="EMBL" id="CP088295">
    <property type="protein sequence ID" value="UUY02274.1"/>
    <property type="molecule type" value="Genomic_DNA"/>
</dbReference>
<evidence type="ECO:0000313" key="2">
    <source>
        <dbReference type="EMBL" id="UUY02274.1"/>
    </source>
</evidence>
<dbReference type="RefSeq" id="WP_353862807.1">
    <property type="nucleotide sequence ID" value="NZ_CP088295.1"/>
</dbReference>
<organism evidence="2 3">
    <name type="scientific">Svornostia abyssi</name>
    <dbReference type="NCBI Taxonomy" id="2898438"/>
    <lineage>
        <taxon>Bacteria</taxon>
        <taxon>Bacillati</taxon>
        <taxon>Actinomycetota</taxon>
        <taxon>Thermoleophilia</taxon>
        <taxon>Solirubrobacterales</taxon>
        <taxon>Baekduiaceae</taxon>
        <taxon>Svornostia</taxon>
    </lineage>
</organism>